<dbReference type="PROSITE" id="PS51495">
    <property type="entry name" value="GLUE"/>
    <property type="match status" value="1"/>
</dbReference>
<dbReference type="SMART" id="SM00547">
    <property type="entry name" value="ZnF_RBZ"/>
    <property type="match status" value="2"/>
</dbReference>
<dbReference type="Pfam" id="PF11605">
    <property type="entry name" value="Vps36_ESCRT-II"/>
    <property type="match status" value="1"/>
</dbReference>
<gene>
    <name evidence="10" type="ORF">BT62DRAFT_909686</name>
</gene>
<dbReference type="GO" id="GO:0043328">
    <property type="term" value="P:protein transport to vacuole involved in ubiquitin-dependent protein catabolic process via the multivesicular body sorting pathway"/>
    <property type="evidence" value="ECO:0007669"/>
    <property type="project" value="UniProtKB-UniRule"/>
</dbReference>
<keyword evidence="2 7" id="KW-0813">Transport</keyword>
<dbReference type="InterPro" id="IPR036390">
    <property type="entry name" value="WH_DNA-bd_sf"/>
</dbReference>
<dbReference type="Gene3D" id="1.10.10.10">
    <property type="entry name" value="Winged helix-like DNA-binding domain superfamily/Winged helix DNA-binding domain"/>
    <property type="match status" value="2"/>
</dbReference>
<evidence type="ECO:0000256" key="8">
    <source>
        <dbReference type="SAM" id="Coils"/>
    </source>
</evidence>
<proteinExistence type="inferred from homology"/>
<dbReference type="InterPro" id="IPR011993">
    <property type="entry name" value="PH-like_dom_sf"/>
</dbReference>
<keyword evidence="11" id="KW-1185">Reference proteome</keyword>
<sequence>MALKRYTKSIDSTIPLPALLYTDERLFSSQNGVGIYDGQQKSASHQSGTVHVSSHRLFFTDTRDNSFALDLSYVVQTVYYAGLFTSSSKVTLHLASKTLPGTPEPEVWVCHVCGNRNPPGTSPAASRICTLCGVRRESPSTPSTPVPAASDAVACPACTFRNNPSKTTCEICTAELPVPLAPEISLMKLSFRKGGDKAFYSKLKSCLKTKAWEVRLLTVDDPLPSGSGISTWTLYFDMGADDRLKFITDGILQSVATSNQGVETNMKDALQDLEALMLKAKDMVRLAADLNERLTTSTAANPASEPEEATFIRSSLSQLGLQMDNVPVTLDMMQDEREWINQLAKELARVLQTIMKDRGIIALDEVWGGWNRARGVALIPPTTFLQVLPHLPVYTTPTIQKRQLHSGLTVLHTPPYSHAAFSARLVGFLSLNGPQTAVEIAQEEEITVGLAEGMIGAVEADGQVCRDDEACALNGSTVGIVRWWPWTEFDRYNYDGQL</sequence>
<keyword evidence="3" id="KW-0479">Metal-binding</keyword>
<keyword evidence="8" id="KW-0175">Coiled coil</keyword>
<dbReference type="GO" id="GO:0032266">
    <property type="term" value="F:phosphatidylinositol-3-phosphate binding"/>
    <property type="evidence" value="ECO:0007669"/>
    <property type="project" value="UniProtKB-UniRule"/>
</dbReference>
<comment type="subunit">
    <text evidence="7">Component of the endosomal sorting complex required for transport II (ESCRT-II).</text>
</comment>
<dbReference type="PANTHER" id="PTHR13128:SF12">
    <property type="entry name" value="VACUOLAR PROTEIN-SORTING-ASSOCIATED PROTEIN 36"/>
    <property type="match status" value="1"/>
</dbReference>
<reference evidence="10" key="1">
    <citation type="submission" date="2020-11" db="EMBL/GenBank/DDBJ databases">
        <title>Adaptations for nitrogen fixation in a non-lichenized fungal sporocarp promotes dispersal by wood-feeding termites.</title>
        <authorList>
            <consortium name="DOE Joint Genome Institute"/>
            <person name="Koch R.A."/>
            <person name="Yoon G."/>
            <person name="Arayal U."/>
            <person name="Lail K."/>
            <person name="Amirebrahimi M."/>
            <person name="Labutti K."/>
            <person name="Lipzen A."/>
            <person name="Riley R."/>
            <person name="Barry K."/>
            <person name="Henrissat B."/>
            <person name="Grigoriev I.V."/>
            <person name="Herr J.R."/>
            <person name="Aime M.C."/>
        </authorList>
    </citation>
    <scope>NUCLEOTIDE SEQUENCE</scope>
    <source>
        <strain evidence="10">MCA 3950</strain>
    </source>
</reference>
<dbReference type="EMBL" id="MU250566">
    <property type="protein sequence ID" value="KAG7440812.1"/>
    <property type="molecule type" value="Genomic_DNA"/>
</dbReference>
<dbReference type="PANTHER" id="PTHR13128">
    <property type="entry name" value="VACUOLAR PROTEIN-SORTING-ASSOCIATED PROTEIN 36"/>
    <property type="match status" value="1"/>
</dbReference>
<dbReference type="GO" id="GO:0000814">
    <property type="term" value="C:ESCRT II complex"/>
    <property type="evidence" value="ECO:0007669"/>
    <property type="project" value="UniProtKB-UniRule"/>
</dbReference>
<comment type="caution">
    <text evidence="10">The sequence shown here is derived from an EMBL/GenBank/DDBJ whole genome shotgun (WGS) entry which is preliminary data.</text>
</comment>
<protein>
    <recommendedName>
        <fullName evidence="7">Vacuolar protein-sorting-associated protein 36</fullName>
    </recommendedName>
    <alternativeName>
        <fullName evidence="7">ESCRT-II complex subunit VPS36</fullName>
    </alternativeName>
</protein>
<evidence type="ECO:0000256" key="3">
    <source>
        <dbReference type="ARBA" id="ARBA00022723"/>
    </source>
</evidence>
<keyword evidence="5" id="KW-0862">Zinc</keyword>
<dbReference type="GO" id="GO:0008270">
    <property type="term" value="F:zinc ion binding"/>
    <property type="evidence" value="ECO:0007669"/>
    <property type="project" value="UniProtKB-KW"/>
</dbReference>
<keyword evidence="4" id="KW-0863">Zinc-finger</keyword>
<evidence type="ECO:0000256" key="6">
    <source>
        <dbReference type="ARBA" id="ARBA00022927"/>
    </source>
</evidence>
<evidence type="ECO:0000256" key="5">
    <source>
        <dbReference type="ARBA" id="ARBA00022833"/>
    </source>
</evidence>
<dbReference type="InterPro" id="IPR036388">
    <property type="entry name" value="WH-like_DNA-bd_sf"/>
</dbReference>
<evidence type="ECO:0000313" key="11">
    <source>
        <dbReference type="Proteomes" id="UP000812287"/>
    </source>
</evidence>
<dbReference type="Gene3D" id="6.10.140.260">
    <property type="match status" value="1"/>
</dbReference>
<accession>A0A9P8ANE7</accession>
<dbReference type="InterPro" id="IPR040608">
    <property type="entry name" value="Snf8/Vps36"/>
</dbReference>
<keyword evidence="7" id="KW-0963">Cytoplasm</keyword>
<dbReference type="OrthoDB" id="271448at2759"/>
<dbReference type="GO" id="GO:0043130">
    <property type="term" value="F:ubiquitin binding"/>
    <property type="evidence" value="ECO:0007669"/>
    <property type="project" value="UniProtKB-UniRule"/>
</dbReference>
<dbReference type="Pfam" id="PF04157">
    <property type="entry name" value="EAP30"/>
    <property type="match status" value="1"/>
</dbReference>
<evidence type="ECO:0000256" key="4">
    <source>
        <dbReference type="ARBA" id="ARBA00022771"/>
    </source>
</evidence>
<name>A0A9P8ANE7_9AGAR</name>
<dbReference type="Proteomes" id="UP000812287">
    <property type="component" value="Unassembled WGS sequence"/>
</dbReference>
<feature type="coiled-coil region" evidence="8">
    <location>
        <begin position="259"/>
        <end position="293"/>
    </location>
</feature>
<keyword evidence="6 7" id="KW-0653">Protein transport</keyword>
<dbReference type="GO" id="GO:0031902">
    <property type="term" value="C:late endosome membrane"/>
    <property type="evidence" value="ECO:0007669"/>
    <property type="project" value="UniProtKB-UniRule"/>
</dbReference>
<comment type="subcellular location">
    <subcellularLocation>
        <location evidence="7">Cytoplasm</location>
    </subcellularLocation>
    <subcellularLocation>
        <location evidence="7">Endosome</location>
    </subcellularLocation>
</comment>
<comment type="function">
    <text evidence="7">Component of the ESCRT-II complex (endosomal sorting complex required for transport II), which is required for multivesicular body (MVB) formation and sorting of endosomal cargo proteins into MVBs.</text>
</comment>
<feature type="domain" description="GLUE N-terminal" evidence="9">
    <location>
        <begin position="10"/>
        <end position="219"/>
    </location>
</feature>
<comment type="similarity">
    <text evidence="1 7">Belongs to the VPS36 family.</text>
</comment>
<organism evidence="10 11">
    <name type="scientific">Guyanagaster necrorhizus</name>
    <dbReference type="NCBI Taxonomy" id="856835"/>
    <lineage>
        <taxon>Eukaryota</taxon>
        <taxon>Fungi</taxon>
        <taxon>Dikarya</taxon>
        <taxon>Basidiomycota</taxon>
        <taxon>Agaricomycotina</taxon>
        <taxon>Agaricomycetes</taxon>
        <taxon>Agaricomycetidae</taxon>
        <taxon>Agaricales</taxon>
        <taxon>Marasmiineae</taxon>
        <taxon>Physalacriaceae</taxon>
        <taxon>Guyanagaster</taxon>
    </lineage>
</organism>
<evidence type="ECO:0000256" key="7">
    <source>
        <dbReference type="RuleBase" id="RU367095"/>
    </source>
</evidence>
<evidence type="ECO:0000256" key="2">
    <source>
        <dbReference type="ARBA" id="ARBA00022448"/>
    </source>
</evidence>
<evidence type="ECO:0000313" key="10">
    <source>
        <dbReference type="EMBL" id="KAG7440812.1"/>
    </source>
</evidence>
<dbReference type="InterPro" id="IPR021648">
    <property type="entry name" value="GLUE_dom"/>
</dbReference>
<evidence type="ECO:0000256" key="1">
    <source>
        <dbReference type="ARBA" id="ARBA00009697"/>
    </source>
</evidence>
<evidence type="ECO:0000259" key="9">
    <source>
        <dbReference type="PROSITE" id="PS51495"/>
    </source>
</evidence>
<dbReference type="AlphaFoldDB" id="A0A9P8ANE7"/>
<dbReference type="InterPro" id="IPR001876">
    <property type="entry name" value="Znf_RanBP2"/>
</dbReference>
<keyword evidence="7" id="KW-0967">Endosome</keyword>
<dbReference type="Gene3D" id="2.30.29.30">
    <property type="entry name" value="Pleckstrin-homology domain (PH domain)/Phosphotyrosine-binding domain (PTB)"/>
    <property type="match status" value="1"/>
</dbReference>
<dbReference type="SUPFAM" id="SSF50729">
    <property type="entry name" value="PH domain-like"/>
    <property type="match status" value="1"/>
</dbReference>
<dbReference type="GeneID" id="66106052"/>
<dbReference type="RefSeq" id="XP_043034312.1">
    <property type="nucleotide sequence ID" value="XM_043183755.1"/>
</dbReference>
<dbReference type="SUPFAM" id="SSF46785">
    <property type="entry name" value="Winged helix' DNA-binding domain"/>
    <property type="match status" value="1"/>
</dbReference>
<dbReference type="InterPro" id="IPR037855">
    <property type="entry name" value="Vps36"/>
</dbReference>